<evidence type="ECO:0000313" key="8">
    <source>
        <dbReference type="Proteomes" id="UP000245880"/>
    </source>
</evidence>
<organism evidence="7 8">
    <name type="scientific">Dyadobacter jejuensis</name>
    <dbReference type="NCBI Taxonomy" id="1082580"/>
    <lineage>
        <taxon>Bacteria</taxon>
        <taxon>Pseudomonadati</taxon>
        <taxon>Bacteroidota</taxon>
        <taxon>Cytophagia</taxon>
        <taxon>Cytophagales</taxon>
        <taxon>Spirosomataceae</taxon>
        <taxon>Dyadobacter</taxon>
    </lineage>
</organism>
<keyword evidence="2 5" id="KW-0812">Transmembrane</keyword>
<feature type="domain" description="O-antigen ligase-related" evidence="6">
    <location>
        <begin position="205"/>
        <end position="345"/>
    </location>
</feature>
<feature type="transmembrane region" description="Helical" evidence="5">
    <location>
        <begin position="127"/>
        <end position="147"/>
    </location>
</feature>
<keyword evidence="8" id="KW-1185">Reference proteome</keyword>
<feature type="transmembrane region" description="Helical" evidence="5">
    <location>
        <begin position="382"/>
        <end position="401"/>
    </location>
</feature>
<keyword evidence="4 5" id="KW-0472">Membrane</keyword>
<dbReference type="AlphaFoldDB" id="A0A316AIM2"/>
<dbReference type="EMBL" id="QGDT01000006">
    <property type="protein sequence ID" value="PWJ57635.1"/>
    <property type="molecule type" value="Genomic_DNA"/>
</dbReference>
<keyword evidence="7" id="KW-0436">Ligase</keyword>
<evidence type="ECO:0000259" key="6">
    <source>
        <dbReference type="Pfam" id="PF04932"/>
    </source>
</evidence>
<dbReference type="PANTHER" id="PTHR37422">
    <property type="entry name" value="TEICHURONIC ACID BIOSYNTHESIS PROTEIN TUAE"/>
    <property type="match status" value="1"/>
</dbReference>
<dbReference type="PANTHER" id="PTHR37422:SF13">
    <property type="entry name" value="LIPOPOLYSACCHARIDE BIOSYNTHESIS PROTEIN PA4999-RELATED"/>
    <property type="match status" value="1"/>
</dbReference>
<evidence type="ECO:0000256" key="3">
    <source>
        <dbReference type="ARBA" id="ARBA00022989"/>
    </source>
</evidence>
<feature type="transmembrane region" description="Helical" evidence="5">
    <location>
        <begin position="12"/>
        <end position="36"/>
    </location>
</feature>
<comment type="caution">
    <text evidence="7">The sequence shown here is derived from an EMBL/GenBank/DDBJ whole genome shotgun (WGS) entry which is preliminary data.</text>
</comment>
<dbReference type="InterPro" id="IPR007016">
    <property type="entry name" value="O-antigen_ligase-rel_domated"/>
</dbReference>
<dbReference type="GO" id="GO:0016020">
    <property type="term" value="C:membrane"/>
    <property type="evidence" value="ECO:0007669"/>
    <property type="project" value="UniProtKB-SubCell"/>
</dbReference>
<evidence type="ECO:0000313" key="7">
    <source>
        <dbReference type="EMBL" id="PWJ57635.1"/>
    </source>
</evidence>
<keyword evidence="3 5" id="KW-1133">Transmembrane helix</keyword>
<gene>
    <name evidence="7" type="ORF">CLV98_106107</name>
</gene>
<feature type="transmembrane region" description="Helical" evidence="5">
    <location>
        <begin position="167"/>
        <end position="184"/>
    </location>
</feature>
<dbReference type="Pfam" id="PF04932">
    <property type="entry name" value="Wzy_C"/>
    <property type="match status" value="1"/>
</dbReference>
<sequence>MYYRPIFFWKFLLKFDLDWALFLVNTLLVVIGYWMAHLDPSFFVFLKWSRIVLLTLSIVRLRLIGLPGSSPSYLLPLIVWLLLYVPSTLLSQDPTQGFTGLVSLAYFLYYLHLFFRHMASRHTDRQNCYILLEIFRFCYFLPVALYFFQRPGLLNHNIYGQTDLGLASNNFGWAASFYFLLTIDRLQNFPYNRLYSFLDILSLPLAAYLVLISGSRSAVLAVTVCLTVWLINSRSRSIPMHLLLLTGGLLVYLLLANGQELALNRKGGVGMMDRASKEARFPLWTSLTKKMVNKPQMLLFGVGYGHIHAWMPRPAKGIRPEPLAHPHNTFLMVLWEGGALCFLWFISLFVILPLWNYLRIDAKCLCFPLHPFIISCFDHQMGAGQFLAFPLFGTIFYYLYLTKRKKI</sequence>
<dbReference type="OrthoDB" id="916194at2"/>
<reference evidence="7 8" key="1">
    <citation type="submission" date="2018-03" db="EMBL/GenBank/DDBJ databases">
        <title>Genomic Encyclopedia of Archaeal and Bacterial Type Strains, Phase II (KMG-II): from individual species to whole genera.</title>
        <authorList>
            <person name="Goeker M."/>
        </authorList>
    </citation>
    <scope>NUCLEOTIDE SEQUENCE [LARGE SCALE GENOMIC DNA]</scope>
    <source>
        <strain evidence="7 8">DSM 100346</strain>
    </source>
</reference>
<protein>
    <submittedName>
        <fullName evidence="7">O-antigen ligase-like membrane protein</fullName>
    </submittedName>
</protein>
<proteinExistence type="predicted"/>
<feature type="transmembrane region" description="Helical" evidence="5">
    <location>
        <begin position="333"/>
        <end position="355"/>
    </location>
</feature>
<evidence type="ECO:0000256" key="2">
    <source>
        <dbReference type="ARBA" id="ARBA00022692"/>
    </source>
</evidence>
<dbReference type="RefSeq" id="WP_109674796.1">
    <property type="nucleotide sequence ID" value="NZ_QGDT01000006.1"/>
</dbReference>
<name>A0A316AIM2_9BACT</name>
<evidence type="ECO:0000256" key="5">
    <source>
        <dbReference type="SAM" id="Phobius"/>
    </source>
</evidence>
<dbReference type="InterPro" id="IPR051533">
    <property type="entry name" value="WaaL-like"/>
</dbReference>
<evidence type="ECO:0000256" key="4">
    <source>
        <dbReference type="ARBA" id="ARBA00023136"/>
    </source>
</evidence>
<feature type="transmembrane region" description="Helical" evidence="5">
    <location>
        <begin position="237"/>
        <end position="256"/>
    </location>
</feature>
<dbReference type="GO" id="GO:0016874">
    <property type="term" value="F:ligase activity"/>
    <property type="evidence" value="ECO:0007669"/>
    <property type="project" value="UniProtKB-KW"/>
</dbReference>
<accession>A0A316AIM2</accession>
<dbReference type="Proteomes" id="UP000245880">
    <property type="component" value="Unassembled WGS sequence"/>
</dbReference>
<evidence type="ECO:0000256" key="1">
    <source>
        <dbReference type="ARBA" id="ARBA00004141"/>
    </source>
</evidence>
<comment type="subcellular location">
    <subcellularLocation>
        <location evidence="1">Membrane</location>
        <topology evidence="1">Multi-pass membrane protein</topology>
    </subcellularLocation>
</comment>
<feature type="transmembrane region" description="Helical" evidence="5">
    <location>
        <begin position="97"/>
        <end position="115"/>
    </location>
</feature>